<evidence type="ECO:0000256" key="4">
    <source>
        <dbReference type="ARBA" id="ARBA00022840"/>
    </source>
</evidence>
<dbReference type="InterPro" id="IPR051409">
    <property type="entry name" value="Atypical_kinase_ADCK"/>
</dbReference>
<accession>A0A1E4SDK4</accession>
<dbReference type="GO" id="GO:0005759">
    <property type="term" value="C:mitochondrial matrix"/>
    <property type="evidence" value="ECO:0007669"/>
    <property type="project" value="EnsemblFungi"/>
</dbReference>
<evidence type="ECO:0000256" key="1">
    <source>
        <dbReference type="ARBA" id="ARBA00009670"/>
    </source>
</evidence>
<dbReference type="GO" id="GO:0005524">
    <property type="term" value="F:ATP binding"/>
    <property type="evidence" value="ECO:0007669"/>
    <property type="project" value="UniProtKB-KW"/>
</dbReference>
<dbReference type="InterPro" id="IPR034646">
    <property type="entry name" value="ADCK3_dom"/>
</dbReference>
<dbReference type="OrthoDB" id="201153at2759"/>
<dbReference type="GO" id="GO:0004672">
    <property type="term" value="F:protein kinase activity"/>
    <property type="evidence" value="ECO:0007669"/>
    <property type="project" value="EnsemblFungi"/>
</dbReference>
<dbReference type="PANTHER" id="PTHR43851:SF3">
    <property type="entry name" value="COENZYME Q8"/>
    <property type="match status" value="1"/>
</dbReference>
<dbReference type="GeneID" id="30982212"/>
<dbReference type="AlphaFoldDB" id="A0A1E4SDK4"/>
<evidence type="ECO:0000256" key="2">
    <source>
        <dbReference type="ARBA" id="ARBA00022679"/>
    </source>
</evidence>
<gene>
    <name evidence="7" type="ORF">CANTADRAFT_27341</name>
</gene>
<dbReference type="InterPro" id="IPR004147">
    <property type="entry name" value="ABC1_dom"/>
</dbReference>
<dbReference type="CDD" id="cd13970">
    <property type="entry name" value="ABC1_ADCK3"/>
    <property type="match status" value="1"/>
</dbReference>
<sequence length="578" mass="64501">MSLSKNVYQLSAIAGSVSQVLTGASTAVQRDAAHVYAYSWMGYPLRACDLAADVWSDAKSTALQARNMAEAVKKTKNKKPKNTQKRAYTTSARSSSITSTRSYSTTSTPHFDHLKIIGDAPVADSKDPNKFEMLSSEVPSTRLARIFHYGSLAAGMGLGAAKQGLKHYATGNTSSLTMKSLILSPANIERMAKKFSKMRGAALKIGQMMSFQDSSILPPEIQQILMRVQNSAHYMPPGQLERVLVRDLGQNWRERLFASFDDVPIAAASIGQVHNAVAHDDVSNTVTPVVVKVQYPGVVESIDSDLNNLLMLLTASSILPAGLFLDKTIANARTELKWECDYIREAQNLMRYRELVGDDDAFAVPRVFHNLCGEHVLTMERMKGVEIVKGNWDQATRNWIASNIMRLCLMEIKHFKFMQTDPNWANFLYNEQTRKIELLDFGAARDFNDEFITDYVHVLRAAVRKDRASVELYSKKLGYLTGLESPQMTEAHIDSVMVLGEAFSPVDNQGKAFDFQHQTITDRVRENVGVMLSERLTPPPEETYSLHRKLSGVFLLCSKMGATVPCEDLFREIIGYED</sequence>
<dbReference type="InterPro" id="IPR011009">
    <property type="entry name" value="Kinase-like_dom_sf"/>
</dbReference>
<evidence type="ECO:0000313" key="7">
    <source>
        <dbReference type="EMBL" id="ODV77599.1"/>
    </source>
</evidence>
<feature type="region of interest" description="Disordered" evidence="5">
    <location>
        <begin position="71"/>
        <end position="106"/>
    </location>
</feature>
<organism evidence="7 8">
    <name type="scientific">Suhomyces tanzawaensis NRRL Y-17324</name>
    <dbReference type="NCBI Taxonomy" id="984487"/>
    <lineage>
        <taxon>Eukaryota</taxon>
        <taxon>Fungi</taxon>
        <taxon>Dikarya</taxon>
        <taxon>Ascomycota</taxon>
        <taxon>Saccharomycotina</taxon>
        <taxon>Pichiomycetes</taxon>
        <taxon>Debaryomycetaceae</taxon>
        <taxon>Suhomyces</taxon>
    </lineage>
</organism>
<feature type="compositionally biased region" description="Low complexity" evidence="5">
    <location>
        <begin position="85"/>
        <end position="106"/>
    </location>
</feature>
<evidence type="ECO:0000259" key="6">
    <source>
        <dbReference type="Pfam" id="PF03109"/>
    </source>
</evidence>
<dbReference type="PANTHER" id="PTHR43851">
    <property type="match status" value="1"/>
</dbReference>
<evidence type="ECO:0000313" key="8">
    <source>
        <dbReference type="Proteomes" id="UP000094285"/>
    </source>
</evidence>
<proteinExistence type="inferred from homology"/>
<dbReference type="RefSeq" id="XP_020062721.1">
    <property type="nucleotide sequence ID" value="XM_020208075.1"/>
</dbReference>
<evidence type="ECO:0000256" key="5">
    <source>
        <dbReference type="SAM" id="MobiDB-lite"/>
    </source>
</evidence>
<dbReference type="STRING" id="984487.A0A1E4SDK4"/>
<feature type="domain" description="ABC1 atypical kinase-like" evidence="6">
    <location>
        <begin position="227"/>
        <end position="471"/>
    </location>
</feature>
<dbReference type="Pfam" id="PF03109">
    <property type="entry name" value="ABC1"/>
    <property type="match status" value="1"/>
</dbReference>
<feature type="compositionally biased region" description="Basic residues" evidence="5">
    <location>
        <begin position="74"/>
        <end position="84"/>
    </location>
</feature>
<reference evidence="8" key="1">
    <citation type="submission" date="2016-05" db="EMBL/GenBank/DDBJ databases">
        <title>Comparative genomics of biotechnologically important yeasts.</title>
        <authorList>
            <consortium name="DOE Joint Genome Institute"/>
            <person name="Riley R."/>
            <person name="Haridas S."/>
            <person name="Wolfe K.H."/>
            <person name="Lopes M.R."/>
            <person name="Hittinger C.T."/>
            <person name="Goker M."/>
            <person name="Salamov A."/>
            <person name="Wisecaver J."/>
            <person name="Long T.M."/>
            <person name="Aerts A.L."/>
            <person name="Barry K."/>
            <person name="Choi C."/>
            <person name="Clum A."/>
            <person name="Coughlan A.Y."/>
            <person name="Deshpande S."/>
            <person name="Douglass A.P."/>
            <person name="Hanson S.J."/>
            <person name="Klenk H.-P."/>
            <person name="Labutti K."/>
            <person name="Lapidus A."/>
            <person name="Lindquist E."/>
            <person name="Lipzen A."/>
            <person name="Meier-Kolthoff J.P."/>
            <person name="Ohm R.A."/>
            <person name="Otillar R.P."/>
            <person name="Pangilinan J."/>
            <person name="Peng Y."/>
            <person name="Rokas A."/>
            <person name="Rosa C.A."/>
            <person name="Scheuner C."/>
            <person name="Sibirny A.A."/>
            <person name="Slot J.C."/>
            <person name="Stielow J.B."/>
            <person name="Sun H."/>
            <person name="Kurtzman C.P."/>
            <person name="Blackwell M."/>
            <person name="Grigoriev I.V."/>
            <person name="Jeffries T.W."/>
        </authorList>
    </citation>
    <scope>NUCLEOTIDE SEQUENCE [LARGE SCALE GENOMIC DNA]</scope>
    <source>
        <strain evidence="8">NRRL Y-17324</strain>
    </source>
</reference>
<comment type="similarity">
    <text evidence="1">Belongs to the protein kinase superfamily. ADCK protein kinase family.</text>
</comment>
<dbReference type="GO" id="GO:0016887">
    <property type="term" value="F:ATP hydrolysis activity"/>
    <property type="evidence" value="ECO:0007669"/>
    <property type="project" value="EnsemblFungi"/>
</dbReference>
<keyword evidence="4" id="KW-0067">ATP-binding</keyword>
<evidence type="ECO:0000256" key="3">
    <source>
        <dbReference type="ARBA" id="ARBA00022741"/>
    </source>
</evidence>
<keyword evidence="2" id="KW-0808">Transferase</keyword>
<protein>
    <submittedName>
        <fullName evidence="7">Mitochondrial chaperone</fullName>
    </submittedName>
</protein>
<dbReference type="GO" id="GO:0008289">
    <property type="term" value="F:lipid binding"/>
    <property type="evidence" value="ECO:0007669"/>
    <property type="project" value="EnsemblFungi"/>
</dbReference>
<name>A0A1E4SDK4_9ASCO</name>
<keyword evidence="3" id="KW-0547">Nucleotide-binding</keyword>
<dbReference type="Proteomes" id="UP000094285">
    <property type="component" value="Unassembled WGS sequence"/>
</dbReference>
<dbReference type="EMBL" id="KV453915">
    <property type="protein sequence ID" value="ODV77599.1"/>
    <property type="molecule type" value="Genomic_DNA"/>
</dbReference>
<keyword evidence="8" id="KW-1185">Reference proteome</keyword>
<dbReference type="GO" id="GO:0006744">
    <property type="term" value="P:ubiquinone biosynthetic process"/>
    <property type="evidence" value="ECO:0007669"/>
    <property type="project" value="EnsemblFungi"/>
</dbReference>
<dbReference type="SUPFAM" id="SSF56112">
    <property type="entry name" value="Protein kinase-like (PK-like)"/>
    <property type="match status" value="1"/>
</dbReference>